<reference evidence="1 2" key="1">
    <citation type="submission" date="2019-09" db="EMBL/GenBank/DDBJ databases">
        <title>Nocardioides panacisoli sp. nov., isolated from the soil of a ginseng field.</title>
        <authorList>
            <person name="Cho C."/>
        </authorList>
    </citation>
    <scope>NUCLEOTIDE SEQUENCE [LARGE SCALE GENOMIC DNA]</scope>
    <source>
        <strain evidence="1 2">BN130099</strain>
    </source>
</reference>
<dbReference type="AlphaFoldDB" id="A0A5B1LC43"/>
<evidence type="ECO:0000313" key="1">
    <source>
        <dbReference type="EMBL" id="KAA1417808.1"/>
    </source>
</evidence>
<comment type="caution">
    <text evidence="1">The sequence shown here is derived from an EMBL/GenBank/DDBJ whole genome shotgun (WGS) entry which is preliminary data.</text>
</comment>
<sequence length="68" mass="7431">MLERELTKSDDHLEHDIQVILVSTGLRDWLVDVREGIVELTAPPGSGQRSIAALLARSVPGVVEVRVS</sequence>
<protein>
    <submittedName>
        <fullName evidence="1">Uncharacterized protein</fullName>
    </submittedName>
</protein>
<reference evidence="1 2" key="2">
    <citation type="submission" date="2019-09" db="EMBL/GenBank/DDBJ databases">
        <authorList>
            <person name="Jin C."/>
        </authorList>
    </citation>
    <scope>NUCLEOTIDE SEQUENCE [LARGE SCALE GENOMIC DNA]</scope>
    <source>
        <strain evidence="1 2">BN130099</strain>
    </source>
</reference>
<accession>A0A5B1LC43</accession>
<dbReference type="Proteomes" id="UP000325003">
    <property type="component" value="Unassembled WGS sequence"/>
</dbReference>
<name>A0A5B1LC43_9ACTN</name>
<gene>
    <name evidence="1" type="ORF">F0U44_16110</name>
</gene>
<evidence type="ECO:0000313" key="2">
    <source>
        <dbReference type="Proteomes" id="UP000325003"/>
    </source>
</evidence>
<dbReference type="EMBL" id="VUJV01000005">
    <property type="protein sequence ID" value="KAA1417808.1"/>
    <property type="molecule type" value="Genomic_DNA"/>
</dbReference>
<organism evidence="1 2">
    <name type="scientific">Nocardioides humilatus</name>
    <dbReference type="NCBI Taxonomy" id="2607660"/>
    <lineage>
        <taxon>Bacteria</taxon>
        <taxon>Bacillati</taxon>
        <taxon>Actinomycetota</taxon>
        <taxon>Actinomycetes</taxon>
        <taxon>Propionibacteriales</taxon>
        <taxon>Nocardioidaceae</taxon>
        <taxon>Nocardioides</taxon>
    </lineage>
</organism>
<keyword evidence="2" id="KW-1185">Reference proteome</keyword>
<proteinExistence type="predicted"/>
<dbReference type="RefSeq" id="WP_149729377.1">
    <property type="nucleotide sequence ID" value="NZ_VUJV01000005.1"/>
</dbReference>